<evidence type="ECO:0000313" key="2">
    <source>
        <dbReference type="Proteomes" id="UP000012112"/>
    </source>
</evidence>
<sequence length="54" mass="6886">MKHFLDGLERIHKVQVRNLWIRNQFFPKRRIDFEKNSFIKKEEKHSFINLFRRN</sequence>
<dbReference type="Proteomes" id="UP000012112">
    <property type="component" value="Unassembled WGS sequence"/>
</dbReference>
<accession>M6VB55</accession>
<dbReference type="EMBL" id="AKWD02000024">
    <property type="protein sequence ID" value="EMO54662.1"/>
    <property type="molecule type" value="Genomic_DNA"/>
</dbReference>
<organism evidence="1 2">
    <name type="scientific">Leptospira noguchii</name>
    <dbReference type="NCBI Taxonomy" id="28182"/>
    <lineage>
        <taxon>Bacteria</taxon>
        <taxon>Pseudomonadati</taxon>
        <taxon>Spirochaetota</taxon>
        <taxon>Spirochaetia</taxon>
        <taxon>Leptospirales</taxon>
        <taxon>Leptospiraceae</taxon>
        <taxon>Leptospira</taxon>
    </lineage>
</organism>
<name>M6VB55_9LEPT</name>
<evidence type="ECO:0000313" key="1">
    <source>
        <dbReference type="EMBL" id="EMO54662.1"/>
    </source>
</evidence>
<reference evidence="1 2" key="1">
    <citation type="submission" date="2013-01" db="EMBL/GenBank/DDBJ databases">
        <authorList>
            <person name="Harkins D.M."/>
            <person name="Durkin A.S."/>
            <person name="Brinkac L.M."/>
            <person name="Haft D.H."/>
            <person name="Selengut J.D."/>
            <person name="Sanka R."/>
            <person name="DePew J."/>
            <person name="Purushe J."/>
            <person name="Matthias M.A."/>
            <person name="Vinetz J.M."/>
            <person name="Sutton G.G."/>
            <person name="Nierman W.C."/>
            <person name="Fouts D.E."/>
        </authorList>
    </citation>
    <scope>NUCLEOTIDE SEQUENCE [LARGE SCALE GENOMIC DNA]</scope>
    <source>
        <strain evidence="1 2">HAI1536</strain>
    </source>
</reference>
<gene>
    <name evidence="1" type="ORF">LEP1GSC172_4265</name>
</gene>
<proteinExistence type="predicted"/>
<protein>
    <submittedName>
        <fullName evidence="1">Uncharacterized protein</fullName>
    </submittedName>
</protein>
<dbReference type="AlphaFoldDB" id="M6VB55"/>
<comment type="caution">
    <text evidence="1">The sequence shown here is derived from an EMBL/GenBank/DDBJ whole genome shotgun (WGS) entry which is preliminary data.</text>
</comment>